<dbReference type="PANTHER" id="PTHR44086:SF10">
    <property type="entry name" value="THIOSULFATE SULFURTRANSFERASE_RHODANESE-LIKE DOMAIN-CONTAINING PROTEIN 3"/>
    <property type="match status" value="1"/>
</dbReference>
<sequence>MPKSMKDFVADAKGRVTTVSPGAALSASKDSGDLILDVREAEELQNDGRIEGAVHIPRGLLEANADPETGKGNDQLLKHREADSKVHVLCASGARATLAADCLDQMGYNTTVIEGGLAKWKKEDLPVQS</sequence>
<dbReference type="SUPFAM" id="SSF52821">
    <property type="entry name" value="Rhodanese/Cell cycle control phosphatase"/>
    <property type="match status" value="1"/>
</dbReference>
<proteinExistence type="predicted"/>
<dbReference type="AlphaFoldDB" id="A0A916QXU5"/>
<evidence type="ECO:0000259" key="1">
    <source>
        <dbReference type="PROSITE" id="PS50206"/>
    </source>
</evidence>
<dbReference type="Gene3D" id="3.40.250.10">
    <property type="entry name" value="Rhodanese-like domain"/>
    <property type="match status" value="1"/>
</dbReference>
<dbReference type="InterPro" id="IPR036873">
    <property type="entry name" value="Rhodanese-like_dom_sf"/>
</dbReference>
<evidence type="ECO:0000313" key="3">
    <source>
        <dbReference type="Proteomes" id="UP000628017"/>
    </source>
</evidence>
<comment type="caution">
    <text evidence="2">The sequence shown here is derived from an EMBL/GenBank/DDBJ whole genome shotgun (WGS) entry which is preliminary data.</text>
</comment>
<gene>
    <name evidence="2" type="ORF">GCM10011498_21360</name>
</gene>
<dbReference type="PROSITE" id="PS50206">
    <property type="entry name" value="RHODANESE_3"/>
    <property type="match status" value="1"/>
</dbReference>
<dbReference type="Proteomes" id="UP000628017">
    <property type="component" value="Unassembled WGS sequence"/>
</dbReference>
<dbReference type="PANTHER" id="PTHR44086">
    <property type="entry name" value="THIOSULFATE SULFURTRANSFERASE RDL2, MITOCHONDRIAL-RELATED"/>
    <property type="match status" value="1"/>
</dbReference>
<accession>A0A916QXU5</accession>
<dbReference type="Pfam" id="PF00581">
    <property type="entry name" value="Rhodanese"/>
    <property type="match status" value="1"/>
</dbReference>
<name>A0A916QXU5_9RHOB</name>
<keyword evidence="3" id="KW-1185">Reference proteome</keyword>
<evidence type="ECO:0000313" key="2">
    <source>
        <dbReference type="EMBL" id="GGA20142.1"/>
    </source>
</evidence>
<dbReference type="SMART" id="SM00450">
    <property type="entry name" value="RHOD"/>
    <property type="match status" value="1"/>
</dbReference>
<protein>
    <submittedName>
        <fullName evidence="2">Rhodanese-like domain-containing protein</fullName>
    </submittedName>
</protein>
<dbReference type="InterPro" id="IPR001763">
    <property type="entry name" value="Rhodanese-like_dom"/>
</dbReference>
<dbReference type="RefSeq" id="WP_229678509.1">
    <property type="nucleotide sequence ID" value="NZ_BMKA01000002.1"/>
</dbReference>
<dbReference type="GO" id="GO:0004792">
    <property type="term" value="F:thiosulfate-cyanide sulfurtransferase activity"/>
    <property type="evidence" value="ECO:0007669"/>
    <property type="project" value="TreeGrafter"/>
</dbReference>
<reference evidence="2" key="1">
    <citation type="journal article" date="2014" name="Int. J. Syst. Evol. Microbiol.">
        <title>Complete genome sequence of Corynebacterium casei LMG S-19264T (=DSM 44701T), isolated from a smear-ripened cheese.</title>
        <authorList>
            <consortium name="US DOE Joint Genome Institute (JGI-PGF)"/>
            <person name="Walter F."/>
            <person name="Albersmeier A."/>
            <person name="Kalinowski J."/>
            <person name="Ruckert C."/>
        </authorList>
    </citation>
    <scope>NUCLEOTIDE SEQUENCE</scope>
    <source>
        <strain evidence="2">CGMCC 1.15880</strain>
    </source>
</reference>
<feature type="domain" description="Rhodanese" evidence="1">
    <location>
        <begin position="29"/>
        <end position="129"/>
    </location>
</feature>
<dbReference type="EMBL" id="BMKA01000002">
    <property type="protein sequence ID" value="GGA20142.1"/>
    <property type="molecule type" value="Genomic_DNA"/>
</dbReference>
<reference evidence="2" key="2">
    <citation type="submission" date="2020-09" db="EMBL/GenBank/DDBJ databases">
        <authorList>
            <person name="Sun Q."/>
            <person name="Zhou Y."/>
        </authorList>
    </citation>
    <scope>NUCLEOTIDE SEQUENCE</scope>
    <source>
        <strain evidence="2">CGMCC 1.15880</strain>
    </source>
</reference>
<organism evidence="2 3">
    <name type="scientific">Neptunicoccus cionae</name>
    <dbReference type="NCBI Taxonomy" id="2035344"/>
    <lineage>
        <taxon>Bacteria</taxon>
        <taxon>Pseudomonadati</taxon>
        <taxon>Pseudomonadota</taxon>
        <taxon>Alphaproteobacteria</taxon>
        <taxon>Rhodobacterales</taxon>
        <taxon>Paracoccaceae</taxon>
        <taxon>Neptunicoccus</taxon>
    </lineage>
</organism>